<dbReference type="Proteomes" id="UP000663824">
    <property type="component" value="Unassembled WGS sequence"/>
</dbReference>
<proteinExistence type="predicted"/>
<evidence type="ECO:0000256" key="1">
    <source>
        <dbReference type="SAM" id="MobiDB-lite"/>
    </source>
</evidence>
<protein>
    <submittedName>
        <fullName evidence="2">Uncharacterized protein</fullName>
    </submittedName>
</protein>
<accession>A0A816KCJ6</accession>
<evidence type="ECO:0000313" key="3">
    <source>
        <dbReference type="Proteomes" id="UP000663824"/>
    </source>
</evidence>
<dbReference type="AlphaFoldDB" id="A0A816KCJ6"/>
<comment type="caution">
    <text evidence="2">The sequence shown here is derived from an EMBL/GenBank/DDBJ whole genome shotgun (WGS) entry which is preliminary data.</text>
</comment>
<feature type="compositionally biased region" description="Polar residues" evidence="1">
    <location>
        <begin position="59"/>
        <end position="73"/>
    </location>
</feature>
<evidence type="ECO:0000313" key="2">
    <source>
        <dbReference type="EMBL" id="CAF1911358.1"/>
    </source>
</evidence>
<dbReference type="EMBL" id="CAJNRE010000052">
    <property type="protein sequence ID" value="CAF1911358.1"/>
    <property type="molecule type" value="Genomic_DNA"/>
</dbReference>
<reference evidence="2" key="1">
    <citation type="submission" date="2021-02" db="EMBL/GenBank/DDBJ databases">
        <authorList>
            <person name="Nowell W R."/>
        </authorList>
    </citation>
    <scope>NUCLEOTIDE SEQUENCE</scope>
</reference>
<name>A0A816KCJ6_9BILA</name>
<sequence>MMRALRQQIGGLSITQILDEEHTEMSENEVDADFPLSVFADMNVEELIAHDDDDKDESNNSPLNFRTCPTTPASAVRKGLSRSLHNLTVTYPPSINRHHSMTTER</sequence>
<organism evidence="2 3">
    <name type="scientific">Rotaria magnacalcarata</name>
    <dbReference type="NCBI Taxonomy" id="392030"/>
    <lineage>
        <taxon>Eukaryota</taxon>
        <taxon>Metazoa</taxon>
        <taxon>Spiralia</taxon>
        <taxon>Gnathifera</taxon>
        <taxon>Rotifera</taxon>
        <taxon>Eurotatoria</taxon>
        <taxon>Bdelloidea</taxon>
        <taxon>Philodinida</taxon>
        <taxon>Philodinidae</taxon>
        <taxon>Rotaria</taxon>
    </lineage>
</organism>
<feature type="region of interest" description="Disordered" evidence="1">
    <location>
        <begin position="49"/>
        <end position="81"/>
    </location>
</feature>
<gene>
    <name evidence="2" type="ORF">MBJ925_LOCUS817</name>
</gene>